<feature type="domain" description="GFO/IDH/MocA-like oxidoreductase" evidence="2">
    <location>
        <begin position="129"/>
        <end position="255"/>
    </location>
</feature>
<dbReference type="InterPro" id="IPR036291">
    <property type="entry name" value="NAD(P)-bd_dom_sf"/>
</dbReference>
<evidence type="ECO:0000313" key="3">
    <source>
        <dbReference type="EMBL" id="KRG11661.1"/>
    </source>
</evidence>
<dbReference type="PANTHER" id="PTHR43377:SF1">
    <property type="entry name" value="BILIVERDIN REDUCTASE A"/>
    <property type="match status" value="1"/>
</dbReference>
<dbReference type="InterPro" id="IPR055170">
    <property type="entry name" value="GFO_IDH_MocA-like_dom"/>
</dbReference>
<protein>
    <submittedName>
        <fullName evidence="3">Dehydrogenase</fullName>
    </submittedName>
</protein>
<proteinExistence type="predicted"/>
<feature type="domain" description="Gfo/Idh/MocA-like oxidoreductase N-terminal" evidence="1">
    <location>
        <begin position="15"/>
        <end position="119"/>
    </location>
</feature>
<organism evidence="3 4">
    <name type="scientific">Lederbergia galactosidilytica</name>
    <dbReference type="NCBI Taxonomy" id="217031"/>
    <lineage>
        <taxon>Bacteria</taxon>
        <taxon>Bacillati</taxon>
        <taxon>Bacillota</taxon>
        <taxon>Bacilli</taxon>
        <taxon>Bacillales</taxon>
        <taxon>Bacillaceae</taxon>
        <taxon>Lederbergia</taxon>
    </lineage>
</organism>
<accession>A0A0Q9XTW3</accession>
<dbReference type="SUPFAM" id="SSF51735">
    <property type="entry name" value="NAD(P)-binding Rossmann-fold domains"/>
    <property type="match status" value="1"/>
</dbReference>
<dbReference type="GO" id="GO:0000166">
    <property type="term" value="F:nucleotide binding"/>
    <property type="evidence" value="ECO:0007669"/>
    <property type="project" value="InterPro"/>
</dbReference>
<gene>
    <name evidence="3" type="ORF">ACA29_16085</name>
</gene>
<evidence type="ECO:0000259" key="1">
    <source>
        <dbReference type="Pfam" id="PF01408"/>
    </source>
</evidence>
<dbReference type="EMBL" id="LGPB01000117">
    <property type="protein sequence ID" value="KRG11661.1"/>
    <property type="molecule type" value="Genomic_DNA"/>
</dbReference>
<dbReference type="Proteomes" id="UP000053881">
    <property type="component" value="Unassembled WGS sequence"/>
</dbReference>
<evidence type="ECO:0000313" key="4">
    <source>
        <dbReference type="Proteomes" id="UP000053881"/>
    </source>
</evidence>
<reference evidence="3 4" key="1">
    <citation type="submission" date="2015-06" db="EMBL/GenBank/DDBJ databases">
        <title>Genome sequencing project of Bacillus galactosidilyticus PL133.</title>
        <authorList>
            <person name="Gaiero J."/>
            <person name="Nicol R."/>
            <person name="Habash M."/>
        </authorList>
    </citation>
    <scope>NUCLEOTIDE SEQUENCE [LARGE SCALE GENOMIC DNA]</scope>
    <source>
        <strain evidence="3 4">PL133</strain>
    </source>
</reference>
<name>A0A0Q9XTW3_9BACI</name>
<comment type="caution">
    <text evidence="3">The sequence shown here is derived from an EMBL/GenBank/DDBJ whole genome shotgun (WGS) entry which is preliminary data.</text>
</comment>
<dbReference type="SUPFAM" id="SSF55347">
    <property type="entry name" value="Glyceraldehyde-3-phosphate dehydrogenase-like, C-terminal domain"/>
    <property type="match status" value="1"/>
</dbReference>
<dbReference type="InterPro" id="IPR000683">
    <property type="entry name" value="Gfo/Idh/MocA-like_OxRdtase_N"/>
</dbReference>
<dbReference type="AlphaFoldDB" id="A0A0Q9XTW3"/>
<dbReference type="PANTHER" id="PTHR43377">
    <property type="entry name" value="BILIVERDIN REDUCTASE A"/>
    <property type="match status" value="1"/>
</dbReference>
<sequence length="337" mass="37309">MIKVALLSRWHVHADDYANSAKQNPDLSIELIWDEERARGEEWAKELNVPFQEDLDKVLSNPNIDAVIVSTPTNLHKDVIVAAAKNKKHIFTEKVLAFTVKDCEEIYQAVEENNVKLMLSLPRLTENYYLYAQEALDSGKLGKLTTIRCRLAHNGGVGQNGAKTGWLPERFFNKEQAGGGALMDLGAHPIYLTNRLAGPAKAVQAQLQKSNVFEVDDNAAVLVEYESGAIGLIESGFTSYGSPFQLELYGTEGVLMIEEGNVRIQSSHLSEQGWQTPELPKALPMPMQQWTSAILQGTTPTITKEDVLALTAVNEKKRRCACPNSCKRKGSTITSRK</sequence>
<dbReference type="Gene3D" id="3.30.360.10">
    <property type="entry name" value="Dihydrodipicolinate Reductase, domain 2"/>
    <property type="match status" value="1"/>
</dbReference>
<dbReference type="Pfam" id="PF22725">
    <property type="entry name" value="GFO_IDH_MocA_C3"/>
    <property type="match status" value="1"/>
</dbReference>
<dbReference type="Pfam" id="PF01408">
    <property type="entry name" value="GFO_IDH_MocA"/>
    <property type="match status" value="1"/>
</dbReference>
<evidence type="ECO:0000259" key="2">
    <source>
        <dbReference type="Pfam" id="PF22725"/>
    </source>
</evidence>
<dbReference type="PATRIC" id="fig|217031.4.peg.5462"/>
<dbReference type="InterPro" id="IPR051450">
    <property type="entry name" value="Gfo/Idh/MocA_Oxidoreductases"/>
</dbReference>
<dbReference type="Gene3D" id="3.40.50.720">
    <property type="entry name" value="NAD(P)-binding Rossmann-like Domain"/>
    <property type="match status" value="1"/>
</dbReference>